<dbReference type="Pfam" id="PF00664">
    <property type="entry name" value="ABC_membrane"/>
    <property type="match status" value="1"/>
</dbReference>
<dbReference type="HOGENOM" id="CLU_000604_84_3_9"/>
<dbReference type="Proteomes" id="UP000002939">
    <property type="component" value="Unassembled WGS sequence"/>
</dbReference>
<keyword evidence="13" id="KW-1185">Reference proteome</keyword>
<comment type="caution">
    <text evidence="12">The sequence shown here is derived from an EMBL/GenBank/DDBJ whole genome shotgun (WGS) entry which is preliminary data.</text>
</comment>
<dbReference type="GO" id="GO:0005524">
    <property type="term" value="F:ATP binding"/>
    <property type="evidence" value="ECO:0007669"/>
    <property type="project" value="UniProtKB-KW"/>
</dbReference>
<dbReference type="InterPro" id="IPR036640">
    <property type="entry name" value="ABC1_TM_sf"/>
</dbReference>
<keyword evidence="4 9" id="KW-0812">Transmembrane</keyword>
<evidence type="ECO:0000256" key="2">
    <source>
        <dbReference type="ARBA" id="ARBA00022448"/>
    </source>
</evidence>
<keyword evidence="3" id="KW-1003">Cell membrane</keyword>
<keyword evidence="6" id="KW-0067">ATP-binding</keyword>
<gene>
    <name evidence="12" type="ORF">HMPREF0446_01244</name>
</gene>
<dbReference type="Gene3D" id="3.40.50.300">
    <property type="entry name" value="P-loop containing nucleotide triphosphate hydrolases"/>
    <property type="match status" value="1"/>
</dbReference>
<dbReference type="InterPro" id="IPR011527">
    <property type="entry name" value="ABC1_TM_dom"/>
</dbReference>
<evidence type="ECO:0000313" key="12">
    <source>
        <dbReference type="EMBL" id="EEW92763.1"/>
    </source>
</evidence>
<dbReference type="STRING" id="626369.HMPREF0446_01244"/>
<proteinExistence type="predicted"/>
<dbReference type="Gene3D" id="1.20.1560.10">
    <property type="entry name" value="ABC transporter type 1, transmembrane domain"/>
    <property type="match status" value="1"/>
</dbReference>
<evidence type="ECO:0000256" key="6">
    <source>
        <dbReference type="ARBA" id="ARBA00022840"/>
    </source>
</evidence>
<dbReference type="InterPro" id="IPR039421">
    <property type="entry name" value="Type_1_exporter"/>
</dbReference>
<accession>D0BMQ9</accession>
<dbReference type="PROSITE" id="PS50929">
    <property type="entry name" value="ABC_TM1F"/>
    <property type="match status" value="1"/>
</dbReference>
<dbReference type="SUPFAM" id="SSF90123">
    <property type="entry name" value="ABC transporter transmembrane region"/>
    <property type="match status" value="1"/>
</dbReference>
<dbReference type="CDD" id="cd18548">
    <property type="entry name" value="ABC_6TM_Tm287_like"/>
    <property type="match status" value="1"/>
</dbReference>
<feature type="transmembrane region" description="Helical" evidence="9">
    <location>
        <begin position="238"/>
        <end position="259"/>
    </location>
</feature>
<evidence type="ECO:0008006" key="14">
    <source>
        <dbReference type="Google" id="ProtNLM"/>
    </source>
</evidence>
<organism evidence="12 13">
    <name type="scientific">Granulicatella elegans ATCC 700633</name>
    <dbReference type="NCBI Taxonomy" id="626369"/>
    <lineage>
        <taxon>Bacteria</taxon>
        <taxon>Bacillati</taxon>
        <taxon>Bacillota</taxon>
        <taxon>Bacilli</taxon>
        <taxon>Lactobacillales</taxon>
        <taxon>Carnobacteriaceae</taxon>
        <taxon>Granulicatella</taxon>
    </lineage>
</organism>
<evidence type="ECO:0000256" key="4">
    <source>
        <dbReference type="ARBA" id="ARBA00022692"/>
    </source>
</evidence>
<protein>
    <recommendedName>
        <fullName evidence="14">ABC transporter domain-containing protein</fullName>
    </recommendedName>
</protein>
<dbReference type="GO" id="GO:0016887">
    <property type="term" value="F:ATP hydrolysis activity"/>
    <property type="evidence" value="ECO:0007669"/>
    <property type="project" value="InterPro"/>
</dbReference>
<feature type="domain" description="ABC transporter" evidence="10">
    <location>
        <begin position="335"/>
        <end position="570"/>
    </location>
</feature>
<feature type="transmembrane region" description="Helical" evidence="9">
    <location>
        <begin position="20"/>
        <end position="39"/>
    </location>
</feature>
<evidence type="ECO:0000256" key="8">
    <source>
        <dbReference type="ARBA" id="ARBA00023136"/>
    </source>
</evidence>
<dbReference type="InterPro" id="IPR017871">
    <property type="entry name" value="ABC_transporter-like_CS"/>
</dbReference>
<keyword evidence="7 9" id="KW-1133">Transmembrane helix</keyword>
<dbReference type="SMART" id="SM00382">
    <property type="entry name" value="AAA"/>
    <property type="match status" value="1"/>
</dbReference>
<dbReference type="AlphaFoldDB" id="D0BMQ9"/>
<feature type="domain" description="ABC transmembrane type-1" evidence="11">
    <location>
        <begin position="16"/>
        <end position="298"/>
    </location>
</feature>
<evidence type="ECO:0000256" key="5">
    <source>
        <dbReference type="ARBA" id="ARBA00022741"/>
    </source>
</evidence>
<evidence type="ECO:0000256" key="9">
    <source>
        <dbReference type="SAM" id="Phobius"/>
    </source>
</evidence>
<dbReference type="OrthoDB" id="9770415at2"/>
<dbReference type="PANTHER" id="PTHR43394">
    <property type="entry name" value="ATP-DEPENDENT PERMEASE MDL1, MITOCHONDRIAL"/>
    <property type="match status" value="1"/>
</dbReference>
<dbReference type="GO" id="GO:0005886">
    <property type="term" value="C:plasma membrane"/>
    <property type="evidence" value="ECO:0007669"/>
    <property type="project" value="UniProtKB-SubCell"/>
</dbReference>
<dbReference type="FunFam" id="3.40.50.300:FF:000221">
    <property type="entry name" value="Multidrug ABC transporter ATP-binding protein"/>
    <property type="match status" value="1"/>
</dbReference>
<comment type="subcellular location">
    <subcellularLocation>
        <location evidence="1">Cell membrane</location>
        <topology evidence="1">Multi-pass membrane protein</topology>
    </subcellularLocation>
</comment>
<dbReference type="InterPro" id="IPR003593">
    <property type="entry name" value="AAA+_ATPase"/>
</dbReference>
<reference evidence="12" key="2">
    <citation type="submission" date="2011-10" db="EMBL/GenBank/DDBJ databases">
        <title>The Genome Sequence of Granulicatella elegans ATCC 700633.</title>
        <authorList>
            <consortium name="The Broad Institute Genome Sequencing Platform"/>
            <consortium name="The Broad Institute Genome Sequencing Center for Infectious Disease"/>
            <person name="Earl A."/>
            <person name="Ward D."/>
            <person name="Feldgarden M."/>
            <person name="Gevers D."/>
            <person name="Sibley C.D."/>
            <person name="Field T.R."/>
            <person name="Grinwis M."/>
            <person name="Eshaghurshan C.S."/>
            <person name="Surette M.G."/>
            <person name="Young S.K."/>
            <person name="Zeng Q."/>
            <person name="Gargeya S."/>
            <person name="Fitzgerald M."/>
            <person name="Haas B."/>
            <person name="Abouelleil A."/>
            <person name="Alvarado L."/>
            <person name="Arachchi H.M."/>
            <person name="Berlin A."/>
            <person name="Brown A."/>
            <person name="Chapman S.B."/>
            <person name="Chen Z."/>
            <person name="Dunbar C."/>
            <person name="Freedman E."/>
            <person name="Gearin G."/>
            <person name="Goldberg J."/>
            <person name="Griggs A."/>
            <person name="Gujja S."/>
            <person name="Heiman D."/>
            <person name="Howarth C."/>
            <person name="Larson L."/>
            <person name="Lui A."/>
            <person name="MacDonald P.J.P."/>
            <person name="Montmayeur A."/>
            <person name="Murphy C."/>
            <person name="Neiman D."/>
            <person name="Pearson M."/>
            <person name="Priest M."/>
            <person name="Roberts A."/>
            <person name="Saif S."/>
            <person name="Shea T."/>
            <person name="Shenoy N."/>
            <person name="Sisk P."/>
            <person name="Stolte C."/>
            <person name="Sykes S."/>
            <person name="Wortman J."/>
            <person name="Nusbaum C."/>
            <person name="Birren B."/>
        </authorList>
    </citation>
    <scope>NUCLEOTIDE SEQUENCE [LARGE SCALE GENOMIC DNA]</scope>
    <source>
        <strain evidence="12">ATCC 700633</strain>
    </source>
</reference>
<dbReference type="SUPFAM" id="SSF52540">
    <property type="entry name" value="P-loop containing nucleoside triphosphate hydrolases"/>
    <property type="match status" value="1"/>
</dbReference>
<evidence type="ECO:0000256" key="7">
    <source>
        <dbReference type="ARBA" id="ARBA00022989"/>
    </source>
</evidence>
<keyword evidence="5" id="KW-0547">Nucleotide-binding</keyword>
<dbReference type="Pfam" id="PF00005">
    <property type="entry name" value="ABC_tran"/>
    <property type="match status" value="1"/>
</dbReference>
<dbReference type="GO" id="GO:0015421">
    <property type="term" value="F:ABC-type oligopeptide transporter activity"/>
    <property type="evidence" value="ECO:0007669"/>
    <property type="project" value="TreeGrafter"/>
</dbReference>
<keyword evidence="8 9" id="KW-0472">Membrane</keyword>
<dbReference type="InterPro" id="IPR027417">
    <property type="entry name" value="P-loop_NTPase"/>
</dbReference>
<evidence type="ECO:0000256" key="1">
    <source>
        <dbReference type="ARBA" id="ARBA00004651"/>
    </source>
</evidence>
<evidence type="ECO:0000256" key="3">
    <source>
        <dbReference type="ARBA" id="ARBA00022475"/>
    </source>
</evidence>
<dbReference type="EMBL" id="ACRF02000005">
    <property type="protein sequence ID" value="EEW92763.1"/>
    <property type="molecule type" value="Genomic_DNA"/>
</dbReference>
<dbReference type="PANTHER" id="PTHR43394:SF1">
    <property type="entry name" value="ATP-BINDING CASSETTE SUB-FAMILY B MEMBER 10, MITOCHONDRIAL"/>
    <property type="match status" value="1"/>
</dbReference>
<sequence>MKTLWKYASYYKKESLLAPLFKLLEASFELFVPLVMAQLMDVGIAQNRPSYILTMCGLLMILAIIGLVVSITAQYFAAKSATGFAKKLRYALLEKITVMNFSTIDQLGTDSLITKMTSDIQQVQTGWNLFLRLLLRSPFVVLGAMIMAFIVNVQAAWVFVVTIPVLAIIIYAILLKTIPLFTKVQEGMDRITQKTMENLTGVRVLRAFNRVEIEQHTFQTETDTLANQQKFVSNLSSLTNPITMIIINIAIIVLLQLGAVQIDTGILTKGEVIALVNYMSQILLELIKLANLTIQVTRSIASAKRIEAILTIEQPNEFAEVMGNLSSTEETDIVLSFENVSLKYEGDSHEVLENLTFSLKKGETLGIIGGTGSGKTSLISLIPKFYLPTSGTIRINGQSIEKIPTEELRQKIGIVPQKAVLFRGTIAENLRWGNADATTQELYEALEIAQAKEMVEQKPNQLEYVLEQEGRNLSGGQKQRLTIARAIVRKPEILILDDSSSALDYATDSALRKAISKAPFKPTTIIVSQRAASVMQAHQIIVMEKGKIVGIGTHEELLETNAIYQEITASQFQKEEQ</sequence>
<dbReference type="RefSeq" id="WP_006703522.1">
    <property type="nucleotide sequence ID" value="NZ_KI391971.1"/>
</dbReference>
<feature type="transmembrane region" description="Helical" evidence="9">
    <location>
        <begin position="129"/>
        <end position="150"/>
    </location>
</feature>
<feature type="transmembrane region" description="Helical" evidence="9">
    <location>
        <begin position="156"/>
        <end position="175"/>
    </location>
</feature>
<keyword evidence="2" id="KW-0813">Transport</keyword>
<dbReference type="InterPro" id="IPR003439">
    <property type="entry name" value="ABC_transporter-like_ATP-bd"/>
</dbReference>
<feature type="transmembrane region" description="Helical" evidence="9">
    <location>
        <begin position="51"/>
        <end position="77"/>
    </location>
</feature>
<dbReference type="PROSITE" id="PS50893">
    <property type="entry name" value="ABC_TRANSPORTER_2"/>
    <property type="match status" value="1"/>
</dbReference>
<dbReference type="PROSITE" id="PS00211">
    <property type="entry name" value="ABC_TRANSPORTER_1"/>
    <property type="match status" value="1"/>
</dbReference>
<evidence type="ECO:0000259" key="11">
    <source>
        <dbReference type="PROSITE" id="PS50929"/>
    </source>
</evidence>
<reference evidence="12" key="1">
    <citation type="submission" date="2009-09" db="EMBL/GenBank/DDBJ databases">
        <authorList>
            <consortium name="The Broad Institute Genome Sequencing Platform"/>
            <person name="Ward D."/>
            <person name="Feldgarden M."/>
            <person name="Earl A."/>
            <person name="Young S.K."/>
            <person name="Zeng Q."/>
            <person name="Koehrsen M."/>
            <person name="Alvarado L."/>
            <person name="Berlin A."/>
            <person name="Bochicchio J."/>
            <person name="Borenstein D."/>
            <person name="Chapman S.B."/>
            <person name="Chen Z."/>
            <person name="Engels R."/>
            <person name="Freedman E."/>
            <person name="Gellesch M."/>
            <person name="Goldberg J."/>
            <person name="Griggs A."/>
            <person name="Gujja S."/>
            <person name="Heilman E."/>
            <person name="Heiman D."/>
            <person name="Hepburn T."/>
            <person name="Howarth C."/>
            <person name="Jen D."/>
            <person name="Larson L."/>
            <person name="Lewis B."/>
            <person name="Mehta T."/>
            <person name="Park D."/>
            <person name="Pearson M."/>
            <person name="Roberts A."/>
            <person name="Saif S."/>
            <person name="Shea T."/>
            <person name="Shenoy N."/>
            <person name="Sisk P."/>
            <person name="Stolte C."/>
            <person name="Sykes S."/>
            <person name="Thomson T."/>
            <person name="Walk T."/>
            <person name="White J."/>
            <person name="Yandava C."/>
            <person name="Sibley C.D."/>
            <person name="Field T.R."/>
            <person name="Grinwis M."/>
            <person name="Eshaghurshan C.S."/>
            <person name="Surette M.G."/>
            <person name="Haas B."/>
            <person name="Nusbaum C."/>
            <person name="Birren B."/>
        </authorList>
    </citation>
    <scope>NUCLEOTIDE SEQUENCE [LARGE SCALE GENOMIC DNA]</scope>
    <source>
        <strain evidence="12">ATCC 700633</strain>
    </source>
</reference>
<evidence type="ECO:0000259" key="10">
    <source>
        <dbReference type="PROSITE" id="PS50893"/>
    </source>
</evidence>
<name>D0BMQ9_9LACT</name>
<evidence type="ECO:0000313" key="13">
    <source>
        <dbReference type="Proteomes" id="UP000002939"/>
    </source>
</evidence>
<dbReference type="eggNOG" id="COG1132">
    <property type="taxonomic scope" value="Bacteria"/>
</dbReference>